<accession>A0A7W6IDD2</accession>
<dbReference type="PANTHER" id="PTHR30386">
    <property type="entry name" value="MEMBRANE FUSION SUBUNIT OF EMRAB-TOLC MULTIDRUG EFFLUX PUMP"/>
    <property type="match status" value="1"/>
</dbReference>
<evidence type="ECO:0000313" key="4">
    <source>
        <dbReference type="Proteomes" id="UP000519439"/>
    </source>
</evidence>
<dbReference type="RefSeq" id="WP_027314462.1">
    <property type="nucleotide sequence ID" value="NZ_JACIDC010000001.1"/>
</dbReference>
<proteinExistence type="predicted"/>
<dbReference type="AlphaFoldDB" id="A0A7W6IDD2"/>
<keyword evidence="2" id="KW-1133">Transmembrane helix</keyword>
<evidence type="ECO:0000256" key="2">
    <source>
        <dbReference type="SAM" id="Phobius"/>
    </source>
</evidence>
<feature type="coiled-coil region" evidence="1">
    <location>
        <begin position="169"/>
        <end position="210"/>
    </location>
</feature>
<reference evidence="3 4" key="1">
    <citation type="submission" date="2020-08" db="EMBL/GenBank/DDBJ databases">
        <title>Genomic Encyclopedia of Type Strains, Phase IV (KMG-IV): sequencing the most valuable type-strain genomes for metagenomic binning, comparative biology and taxonomic classification.</title>
        <authorList>
            <person name="Goeker M."/>
        </authorList>
    </citation>
    <scope>NUCLEOTIDE SEQUENCE [LARGE SCALE GENOMIC DNA]</scope>
    <source>
        <strain evidence="3 4">DSM 15743</strain>
    </source>
</reference>
<protein>
    <submittedName>
        <fullName evidence="3">Multidrug efflux pump subunit AcrA (Membrane-fusion protein)</fullName>
    </submittedName>
</protein>
<dbReference type="Proteomes" id="UP000519439">
    <property type="component" value="Unassembled WGS sequence"/>
</dbReference>
<dbReference type="PANTHER" id="PTHR30386:SF17">
    <property type="entry name" value="ALKALINE PROTEASE SECRETION PROTEIN APRE"/>
    <property type="match status" value="1"/>
</dbReference>
<gene>
    <name evidence="3" type="ORF">GGR34_000388</name>
</gene>
<evidence type="ECO:0000313" key="3">
    <source>
        <dbReference type="EMBL" id="MBB4038759.1"/>
    </source>
</evidence>
<sequence length="358" mass="39118">MNVQIHRLDPHVPDPVESRRSPAGRMVRLIYALGVLGVVGFFVVRFVAPAVLLSGPGIVSAPREIVSLPYVVQIQRMEAEPGAKVEPGTPIALVRSPQISEIVSNLMRALADVTSREAELRVKARVARDSLESARTRLRMADDTQRRLETAAGQESASLVYRAEVYRERALAVQNVVALEAEAEEASAQLMKLAETRQQIQAQLDRTQKEFDGGRVVSPVAGIVAARPARAGETVVAGSSIAEIFQSGETYVDWYIPDFRFFDPQPGHKVFVVQGRFRASGIIAEILPISDTIESGRGSILRDPQTGQVARIRLDPGVQGPALNASVHVHMYYTDIADRIAGAVIRLFRLEREEGDAG</sequence>
<dbReference type="Gene3D" id="2.40.50.100">
    <property type="match status" value="1"/>
</dbReference>
<keyword evidence="4" id="KW-1185">Reference proteome</keyword>
<comment type="caution">
    <text evidence="3">The sequence shown here is derived from an EMBL/GenBank/DDBJ whole genome shotgun (WGS) entry which is preliminary data.</text>
</comment>
<dbReference type="InterPro" id="IPR050739">
    <property type="entry name" value="MFP"/>
</dbReference>
<evidence type="ECO:0000256" key="1">
    <source>
        <dbReference type="SAM" id="Coils"/>
    </source>
</evidence>
<dbReference type="EMBL" id="JACIDC010000001">
    <property type="protein sequence ID" value="MBB4038759.1"/>
    <property type="molecule type" value="Genomic_DNA"/>
</dbReference>
<organism evidence="3 4">
    <name type="scientific">Microvirga flocculans</name>
    <dbReference type="NCBI Taxonomy" id="217168"/>
    <lineage>
        <taxon>Bacteria</taxon>
        <taxon>Pseudomonadati</taxon>
        <taxon>Pseudomonadota</taxon>
        <taxon>Alphaproteobacteria</taxon>
        <taxon>Hyphomicrobiales</taxon>
        <taxon>Methylobacteriaceae</taxon>
        <taxon>Microvirga</taxon>
    </lineage>
</organism>
<keyword evidence="2" id="KW-0472">Membrane</keyword>
<keyword evidence="2" id="KW-0812">Transmembrane</keyword>
<feature type="transmembrane region" description="Helical" evidence="2">
    <location>
        <begin position="29"/>
        <end position="53"/>
    </location>
</feature>
<dbReference type="Gene3D" id="1.10.287.470">
    <property type="entry name" value="Helix hairpin bin"/>
    <property type="match status" value="1"/>
</dbReference>
<name>A0A7W6IDD2_9HYPH</name>
<keyword evidence="1" id="KW-0175">Coiled coil</keyword>
<dbReference type="Gene3D" id="2.40.30.170">
    <property type="match status" value="1"/>
</dbReference>
<dbReference type="SUPFAM" id="SSF111369">
    <property type="entry name" value="HlyD-like secretion proteins"/>
    <property type="match status" value="1"/>
</dbReference>